<dbReference type="EC" id="2.4.99.24" evidence="4"/>
<evidence type="ECO:0000313" key="6">
    <source>
        <dbReference type="EMBL" id="QDV05699.1"/>
    </source>
</evidence>
<dbReference type="Pfam" id="PF01075">
    <property type="entry name" value="Glyco_transf_9"/>
    <property type="match status" value="1"/>
</dbReference>
<comment type="similarity">
    <text evidence="3">Belongs to the glycosyltransferase 9 family.</text>
</comment>
<proteinExistence type="inferred from homology"/>
<evidence type="ECO:0000256" key="2">
    <source>
        <dbReference type="ARBA" id="ARBA00022679"/>
    </source>
</evidence>
<dbReference type="EMBL" id="CP036434">
    <property type="protein sequence ID" value="QDV05699.1"/>
    <property type="molecule type" value="Genomic_DNA"/>
</dbReference>
<dbReference type="NCBIfam" id="TIGR02195">
    <property type="entry name" value="heptsyl_trn_II"/>
    <property type="match status" value="1"/>
</dbReference>
<dbReference type="InterPro" id="IPR002201">
    <property type="entry name" value="Glyco_trans_9"/>
</dbReference>
<dbReference type="GO" id="GO:0005829">
    <property type="term" value="C:cytosol"/>
    <property type="evidence" value="ECO:0007669"/>
    <property type="project" value="TreeGrafter"/>
</dbReference>
<keyword evidence="7" id="KW-1185">Reference proteome</keyword>
<dbReference type="AlphaFoldDB" id="A0A518ENN2"/>
<gene>
    <name evidence="6" type="primary">rfaF_1</name>
    <name evidence="6" type="ORF">Poly30_12000</name>
</gene>
<dbReference type="Proteomes" id="UP000320390">
    <property type="component" value="Chromosome"/>
</dbReference>
<dbReference type="GO" id="GO:0008713">
    <property type="term" value="F:ADP-heptose-lipopolysaccharide heptosyltransferase activity"/>
    <property type="evidence" value="ECO:0007669"/>
    <property type="project" value="UniProtKB-EC"/>
</dbReference>
<dbReference type="CDD" id="cd03789">
    <property type="entry name" value="GT9_LPS_heptosyltransferase"/>
    <property type="match status" value="1"/>
</dbReference>
<evidence type="ECO:0000313" key="7">
    <source>
        <dbReference type="Proteomes" id="UP000320390"/>
    </source>
</evidence>
<evidence type="ECO:0000256" key="3">
    <source>
        <dbReference type="ARBA" id="ARBA00043995"/>
    </source>
</evidence>
<dbReference type="PANTHER" id="PTHR30160:SF7">
    <property type="entry name" value="ADP-HEPTOSE--LPS HEPTOSYLTRANSFERASE 2"/>
    <property type="match status" value="1"/>
</dbReference>
<dbReference type="GO" id="GO:0009244">
    <property type="term" value="P:lipopolysaccharide core region biosynthetic process"/>
    <property type="evidence" value="ECO:0007669"/>
    <property type="project" value="TreeGrafter"/>
</dbReference>
<organism evidence="6 7">
    <name type="scientific">Saltatorellus ferox</name>
    <dbReference type="NCBI Taxonomy" id="2528018"/>
    <lineage>
        <taxon>Bacteria</taxon>
        <taxon>Pseudomonadati</taxon>
        <taxon>Planctomycetota</taxon>
        <taxon>Planctomycetia</taxon>
        <taxon>Planctomycetia incertae sedis</taxon>
        <taxon>Saltatorellus</taxon>
    </lineage>
</organism>
<evidence type="ECO:0000256" key="1">
    <source>
        <dbReference type="ARBA" id="ARBA00022676"/>
    </source>
</evidence>
<dbReference type="RefSeq" id="WP_419191012.1">
    <property type="nucleotide sequence ID" value="NZ_CP036434.1"/>
</dbReference>
<dbReference type="PANTHER" id="PTHR30160">
    <property type="entry name" value="TETRAACYLDISACCHARIDE 4'-KINASE-RELATED"/>
    <property type="match status" value="1"/>
</dbReference>
<dbReference type="InterPro" id="IPR051199">
    <property type="entry name" value="LPS_LOS_Heptosyltrfase"/>
</dbReference>
<sequence>MPITESEPIARQAIPEKHRNPKKILMRLPSWVGDVVMCTPAMRAVRQAFPDAELVVEGKDYQADLVVGLDSVDRFLVDPGRGAKDIWSRSRLVKKEGFDWAILFGESERVAAAPYLARIPVRAGYGRGFLRRSLLTHDIPRPRDDEGKLLAFSMIQRYLNITRMLGIPDAGDRMETPVYDGARATVRRRLAEVGVQDEDQIVTVIAGAAFGSAKMWPPEQYAAACDQLLEQRGWKTVLAPGPGEEQIGHEVAKHSKHGIHLIIDPTLRLSELAALLVRSEIALSNDTGPRSMAVALGLPVVVPIGPTEDGHTRHHLGRQRVLIEDIECRPCRERICPLGHHECMTKITPERMVAAVDDLVADVGTGLPA</sequence>
<comment type="catalytic activity">
    <reaction evidence="5">
        <text>an L-alpha-D-Hep-(1-&gt;5)-[alpha-Kdo-(2-&gt;4)]-alpha-Kdo-(2-&gt;6)-lipid A + ADP-L-glycero-beta-D-manno-heptose = an L-alpha-D-Hep-(1-&gt;3)-L-alpha-D-Hep-(1-&gt;5)-[alpha-Kdo-(2-&gt;4)]-alpha-Kdo-(2-&gt;6)-lipid A + ADP + H(+)</text>
        <dbReference type="Rhea" id="RHEA:74071"/>
        <dbReference type="ChEBI" id="CHEBI:15378"/>
        <dbReference type="ChEBI" id="CHEBI:61506"/>
        <dbReference type="ChEBI" id="CHEBI:193068"/>
        <dbReference type="ChEBI" id="CHEBI:193069"/>
        <dbReference type="ChEBI" id="CHEBI:456216"/>
        <dbReference type="EC" id="2.4.99.24"/>
    </reaction>
</comment>
<reference evidence="6 7" key="1">
    <citation type="submission" date="2019-02" db="EMBL/GenBank/DDBJ databases">
        <title>Deep-cultivation of Planctomycetes and their phenomic and genomic characterization uncovers novel biology.</title>
        <authorList>
            <person name="Wiegand S."/>
            <person name="Jogler M."/>
            <person name="Boedeker C."/>
            <person name="Pinto D."/>
            <person name="Vollmers J."/>
            <person name="Rivas-Marin E."/>
            <person name="Kohn T."/>
            <person name="Peeters S.H."/>
            <person name="Heuer A."/>
            <person name="Rast P."/>
            <person name="Oberbeckmann S."/>
            <person name="Bunk B."/>
            <person name="Jeske O."/>
            <person name="Meyerdierks A."/>
            <person name="Storesund J.E."/>
            <person name="Kallscheuer N."/>
            <person name="Luecker S."/>
            <person name="Lage O.M."/>
            <person name="Pohl T."/>
            <person name="Merkel B.J."/>
            <person name="Hornburger P."/>
            <person name="Mueller R.-W."/>
            <person name="Bruemmer F."/>
            <person name="Labrenz M."/>
            <person name="Spormann A.M."/>
            <person name="Op den Camp H."/>
            <person name="Overmann J."/>
            <person name="Amann R."/>
            <person name="Jetten M.S.M."/>
            <person name="Mascher T."/>
            <person name="Medema M.H."/>
            <person name="Devos D.P."/>
            <person name="Kaster A.-K."/>
            <person name="Ovreas L."/>
            <person name="Rohde M."/>
            <person name="Galperin M.Y."/>
            <person name="Jogler C."/>
        </authorList>
    </citation>
    <scope>NUCLEOTIDE SEQUENCE [LARGE SCALE GENOMIC DNA]</scope>
    <source>
        <strain evidence="6 7">Poly30</strain>
    </source>
</reference>
<dbReference type="Gene3D" id="3.40.50.2000">
    <property type="entry name" value="Glycogen Phosphorylase B"/>
    <property type="match status" value="2"/>
</dbReference>
<accession>A0A518ENN2</accession>
<dbReference type="SUPFAM" id="SSF53756">
    <property type="entry name" value="UDP-Glycosyltransferase/glycogen phosphorylase"/>
    <property type="match status" value="1"/>
</dbReference>
<name>A0A518ENN2_9BACT</name>
<dbReference type="InterPro" id="IPR011910">
    <property type="entry name" value="RfaF"/>
</dbReference>
<keyword evidence="1" id="KW-0328">Glycosyltransferase</keyword>
<evidence type="ECO:0000256" key="5">
    <source>
        <dbReference type="ARBA" id="ARBA00047503"/>
    </source>
</evidence>
<evidence type="ECO:0000256" key="4">
    <source>
        <dbReference type="ARBA" id="ARBA00044042"/>
    </source>
</evidence>
<protein>
    <recommendedName>
        <fullName evidence="4">lipopolysaccharide heptosyltransferase II</fullName>
        <ecNumber evidence="4">2.4.99.24</ecNumber>
    </recommendedName>
</protein>
<keyword evidence="2 6" id="KW-0808">Transferase</keyword>